<organism evidence="2 3">
    <name type="scientific">Pseudonocardia humida</name>
    <dbReference type="NCBI Taxonomy" id="2800819"/>
    <lineage>
        <taxon>Bacteria</taxon>
        <taxon>Bacillati</taxon>
        <taxon>Actinomycetota</taxon>
        <taxon>Actinomycetes</taxon>
        <taxon>Pseudonocardiales</taxon>
        <taxon>Pseudonocardiaceae</taxon>
        <taxon>Pseudonocardia</taxon>
    </lineage>
</organism>
<proteinExistence type="predicted"/>
<dbReference type="EMBL" id="JAGSOV010000049">
    <property type="protein sequence ID" value="MCO1658034.1"/>
    <property type="molecule type" value="Genomic_DNA"/>
</dbReference>
<dbReference type="Pfam" id="PF13411">
    <property type="entry name" value="MerR_1"/>
    <property type="match status" value="1"/>
</dbReference>
<accession>A0ABT1A5C2</accession>
<name>A0ABT1A5C2_9PSEU</name>
<reference evidence="2" key="1">
    <citation type="submission" date="2021-04" db="EMBL/GenBank/DDBJ databases">
        <title>Pseudonocardia sp. nov., isolated from sandy soil of mangrove forest.</title>
        <authorList>
            <person name="Zan Z."/>
            <person name="Huang R."/>
            <person name="Liu W."/>
        </authorList>
    </citation>
    <scope>NUCLEOTIDE SEQUENCE</scope>
    <source>
        <strain evidence="2">S2-4</strain>
    </source>
</reference>
<sequence>MDELTAGEFQAVTGLSAKALRLYAERGILAPASVDPDSRYRRYRRSQVRHGVVVDLLRRAQVPLAEMGSAPAFDFDEWRERVQVRRTIEDFHLAVAERVAAFDPGQFRAHSSSAPAQDWVGVIVDDELPADVEAWMEALPGLAVDLPAIDGAFGEALGDLGVRPPDRVWTAVPDTGRAGTAQMLLARPVTVGVDARSRTLIEQRVRAGSGRAVRAVTGTLPDRVEITFTAAAVRGEPAGEPSPVEEAAAGYLHVLAFDEHVARHRLTAVSRTARQVVQGPSLYGDPGQAQPVSVFDVHRATG</sequence>
<evidence type="ECO:0000313" key="3">
    <source>
        <dbReference type="Proteomes" id="UP001165283"/>
    </source>
</evidence>
<feature type="domain" description="HTH merR-type" evidence="1">
    <location>
        <begin position="3"/>
        <end position="73"/>
    </location>
</feature>
<dbReference type="RefSeq" id="WP_252441682.1">
    <property type="nucleotide sequence ID" value="NZ_JAGSOV010000049.1"/>
</dbReference>
<evidence type="ECO:0000259" key="1">
    <source>
        <dbReference type="PROSITE" id="PS50937"/>
    </source>
</evidence>
<comment type="caution">
    <text evidence="2">The sequence shown here is derived from an EMBL/GenBank/DDBJ whole genome shotgun (WGS) entry which is preliminary data.</text>
</comment>
<evidence type="ECO:0000313" key="2">
    <source>
        <dbReference type="EMBL" id="MCO1658034.1"/>
    </source>
</evidence>
<dbReference type="Proteomes" id="UP001165283">
    <property type="component" value="Unassembled WGS sequence"/>
</dbReference>
<dbReference type="InterPro" id="IPR000551">
    <property type="entry name" value="MerR-type_HTH_dom"/>
</dbReference>
<dbReference type="SMART" id="SM00422">
    <property type="entry name" value="HTH_MERR"/>
    <property type="match status" value="1"/>
</dbReference>
<dbReference type="PROSITE" id="PS50937">
    <property type="entry name" value="HTH_MERR_2"/>
    <property type="match status" value="1"/>
</dbReference>
<dbReference type="Gene3D" id="1.10.1660.10">
    <property type="match status" value="1"/>
</dbReference>
<keyword evidence="3" id="KW-1185">Reference proteome</keyword>
<gene>
    <name evidence="2" type="ORF">KDL28_23510</name>
</gene>
<protein>
    <recommendedName>
        <fullName evidence="1">HTH merR-type domain-containing protein</fullName>
    </recommendedName>
</protein>
<dbReference type="SUPFAM" id="SSF46955">
    <property type="entry name" value="Putative DNA-binding domain"/>
    <property type="match status" value="1"/>
</dbReference>
<dbReference type="InterPro" id="IPR009061">
    <property type="entry name" value="DNA-bd_dom_put_sf"/>
</dbReference>